<reference evidence="8 9" key="1">
    <citation type="submission" date="2020-08" db="EMBL/GenBank/DDBJ databases">
        <title>Genome public.</title>
        <authorList>
            <person name="Liu C."/>
            <person name="Sun Q."/>
        </authorList>
    </citation>
    <scope>NUCLEOTIDE SEQUENCE [LARGE SCALE GENOMIC DNA]</scope>
    <source>
        <strain evidence="8 9">NSJ-7</strain>
    </source>
</reference>
<feature type="transmembrane region" description="Helical" evidence="7">
    <location>
        <begin position="169"/>
        <end position="189"/>
    </location>
</feature>
<keyword evidence="3" id="KW-1003">Cell membrane</keyword>
<feature type="transmembrane region" description="Helical" evidence="7">
    <location>
        <begin position="49"/>
        <end position="68"/>
    </location>
</feature>
<feature type="transmembrane region" description="Helical" evidence="7">
    <location>
        <begin position="22"/>
        <end position="42"/>
    </location>
</feature>
<dbReference type="PANTHER" id="PTHR20855">
    <property type="entry name" value="ADIPOR/PROGESTIN RECEPTOR-RELATED"/>
    <property type="match status" value="1"/>
</dbReference>
<keyword evidence="9" id="KW-1185">Reference proteome</keyword>
<sequence>MTQVFIGGIYTMNYRLKDPGSAVTHFIGMVLSIAAGIPLIVSSIKTHDYIRIASLTIFVLSMIGLYGASTTYHSIYSSEHVMKVLKKLDHAMIFILIAGSYTPICTIVLGGKVGYGLLTAIWIIAILGIVFKMFWVTCPKWVSSVMYIAMGWFCVIAISPLFKKLSAVCFGLLLAGGIIYTVGGIIYALKLSWFENHRKNFGLHEIFHLFVMGGSACHLIMMFFI</sequence>
<comment type="caution">
    <text evidence="8">The sequence shown here is derived from an EMBL/GenBank/DDBJ whole genome shotgun (WGS) entry which is preliminary data.</text>
</comment>
<dbReference type="NCBIfam" id="TIGR01065">
    <property type="entry name" value="hlyIII"/>
    <property type="match status" value="1"/>
</dbReference>
<dbReference type="InterPro" id="IPR005744">
    <property type="entry name" value="Hy-lIII"/>
</dbReference>
<accession>A0ABR7FQE4</accession>
<evidence type="ECO:0000256" key="4">
    <source>
        <dbReference type="ARBA" id="ARBA00022692"/>
    </source>
</evidence>
<proteinExistence type="inferred from homology"/>
<evidence type="ECO:0000313" key="9">
    <source>
        <dbReference type="Proteomes" id="UP000635828"/>
    </source>
</evidence>
<evidence type="ECO:0000313" key="8">
    <source>
        <dbReference type="EMBL" id="MBC5677389.1"/>
    </source>
</evidence>
<dbReference type="Proteomes" id="UP000635828">
    <property type="component" value="Unassembled WGS sequence"/>
</dbReference>
<name>A0ABR7FQE4_9FIRM</name>
<keyword evidence="6 7" id="KW-0472">Membrane</keyword>
<dbReference type="InterPro" id="IPR004254">
    <property type="entry name" value="AdipoR/HlyIII-related"/>
</dbReference>
<protein>
    <submittedName>
        <fullName evidence="8">Hemolysin III family protein</fullName>
    </submittedName>
</protein>
<feature type="transmembrane region" description="Helical" evidence="7">
    <location>
        <begin position="141"/>
        <end position="162"/>
    </location>
</feature>
<evidence type="ECO:0000256" key="5">
    <source>
        <dbReference type="ARBA" id="ARBA00022989"/>
    </source>
</evidence>
<keyword evidence="4 7" id="KW-0812">Transmembrane</keyword>
<evidence type="ECO:0000256" key="7">
    <source>
        <dbReference type="SAM" id="Phobius"/>
    </source>
</evidence>
<evidence type="ECO:0000256" key="2">
    <source>
        <dbReference type="ARBA" id="ARBA00008488"/>
    </source>
</evidence>
<organism evidence="8 9">
    <name type="scientific">Anaerostipes hominis</name>
    <name type="common">ex Liu et al. 2021</name>
    <dbReference type="NCBI Taxonomy" id="2763018"/>
    <lineage>
        <taxon>Bacteria</taxon>
        <taxon>Bacillati</taxon>
        <taxon>Bacillota</taxon>
        <taxon>Clostridia</taxon>
        <taxon>Lachnospirales</taxon>
        <taxon>Lachnospiraceae</taxon>
        <taxon>Anaerostipes</taxon>
    </lineage>
</organism>
<dbReference type="Pfam" id="PF03006">
    <property type="entry name" value="HlyIII"/>
    <property type="match status" value="1"/>
</dbReference>
<evidence type="ECO:0000256" key="6">
    <source>
        <dbReference type="ARBA" id="ARBA00023136"/>
    </source>
</evidence>
<evidence type="ECO:0000256" key="1">
    <source>
        <dbReference type="ARBA" id="ARBA00004651"/>
    </source>
</evidence>
<dbReference type="EMBL" id="JACOOS010000006">
    <property type="protein sequence ID" value="MBC5677389.1"/>
    <property type="molecule type" value="Genomic_DNA"/>
</dbReference>
<feature type="transmembrane region" description="Helical" evidence="7">
    <location>
        <begin position="88"/>
        <end position="109"/>
    </location>
</feature>
<comment type="subcellular location">
    <subcellularLocation>
        <location evidence="1">Cell membrane</location>
        <topology evidence="1">Multi-pass membrane protein</topology>
    </subcellularLocation>
</comment>
<feature type="transmembrane region" description="Helical" evidence="7">
    <location>
        <begin position="201"/>
        <end position="224"/>
    </location>
</feature>
<feature type="transmembrane region" description="Helical" evidence="7">
    <location>
        <begin position="116"/>
        <end position="135"/>
    </location>
</feature>
<keyword evidence="5 7" id="KW-1133">Transmembrane helix</keyword>
<dbReference type="PANTHER" id="PTHR20855:SF3">
    <property type="entry name" value="LD03007P"/>
    <property type="match status" value="1"/>
</dbReference>
<comment type="similarity">
    <text evidence="2">Belongs to the UPF0073 (Hly-III) family.</text>
</comment>
<evidence type="ECO:0000256" key="3">
    <source>
        <dbReference type="ARBA" id="ARBA00022475"/>
    </source>
</evidence>
<gene>
    <name evidence="8" type="ORF">H8S22_07110</name>
</gene>